<comment type="caution">
    <text evidence="4">The sequence shown here is derived from an EMBL/GenBank/DDBJ whole genome shotgun (WGS) entry which is preliminary data.</text>
</comment>
<organism evidence="4 5">
    <name type="scientific">Mycolicibacterium mucogenicum</name>
    <name type="common">Mycobacterium mucogenicum</name>
    <dbReference type="NCBI Taxonomy" id="56689"/>
    <lineage>
        <taxon>Bacteria</taxon>
        <taxon>Bacillati</taxon>
        <taxon>Actinomycetota</taxon>
        <taxon>Actinomycetes</taxon>
        <taxon>Mycobacteriales</taxon>
        <taxon>Mycobacteriaceae</taxon>
        <taxon>Mycolicibacterium</taxon>
    </lineage>
</organism>
<dbReference type="InterPro" id="IPR050624">
    <property type="entry name" value="HTH-type_Tx_Regulator"/>
</dbReference>
<accession>A0A1A3GLA6</accession>
<proteinExistence type="predicted"/>
<sequence length="226" mass="24663">MTDTSQPASGGQSKLVRAWRGEAPEDRVAQRRNALLDAGLTEVTAKGAAAVSITSVCAAAKLTQRYFYESFANKDEFLNAVLDTTVRQAHSVILDALDDAPTDSAPALIAYLVDAFTDYLAADRRRPNLMFLQTRSHLGLALRGNMLAKEFITPISLALHMPPFDERRPTNDDVDVEMTALAIFGAMSQLYAAWAAGFLDVDTRRLAAHVTSVIEHCLPSSSHIRD</sequence>
<gene>
    <name evidence="4" type="ORF">A5630_06265</name>
</gene>
<feature type="domain" description="HTH tetR-type" evidence="3">
    <location>
        <begin position="29"/>
        <end position="89"/>
    </location>
</feature>
<dbReference type="AlphaFoldDB" id="A0A1A3GLA6"/>
<dbReference type="Pfam" id="PF00440">
    <property type="entry name" value="TetR_N"/>
    <property type="match status" value="1"/>
</dbReference>
<dbReference type="Proteomes" id="UP000093898">
    <property type="component" value="Unassembled WGS sequence"/>
</dbReference>
<evidence type="ECO:0000256" key="1">
    <source>
        <dbReference type="ARBA" id="ARBA00023125"/>
    </source>
</evidence>
<protein>
    <recommendedName>
        <fullName evidence="3">HTH tetR-type domain-containing protein</fullName>
    </recommendedName>
</protein>
<dbReference type="SUPFAM" id="SSF46689">
    <property type="entry name" value="Homeodomain-like"/>
    <property type="match status" value="1"/>
</dbReference>
<dbReference type="PANTHER" id="PTHR43479:SF11">
    <property type="entry name" value="ACREF_ENVCD OPERON REPRESSOR-RELATED"/>
    <property type="match status" value="1"/>
</dbReference>
<dbReference type="PROSITE" id="PS50977">
    <property type="entry name" value="HTH_TETR_2"/>
    <property type="match status" value="1"/>
</dbReference>
<dbReference type="InterPro" id="IPR001647">
    <property type="entry name" value="HTH_TetR"/>
</dbReference>
<evidence type="ECO:0000259" key="3">
    <source>
        <dbReference type="PROSITE" id="PS50977"/>
    </source>
</evidence>
<keyword evidence="1 2" id="KW-0238">DNA-binding</keyword>
<reference evidence="4 5" key="1">
    <citation type="submission" date="2016-06" db="EMBL/GenBank/DDBJ databases">
        <authorList>
            <person name="Kjaerup R.B."/>
            <person name="Dalgaard T.S."/>
            <person name="Juul-Madsen H.R."/>
        </authorList>
    </citation>
    <scope>NUCLEOTIDE SEQUENCE [LARGE SCALE GENOMIC DNA]</scope>
    <source>
        <strain evidence="4 5">1127319.6</strain>
    </source>
</reference>
<feature type="DNA-binding region" description="H-T-H motif" evidence="2">
    <location>
        <begin position="52"/>
        <end position="71"/>
    </location>
</feature>
<dbReference type="PANTHER" id="PTHR43479">
    <property type="entry name" value="ACREF/ENVCD OPERON REPRESSOR-RELATED"/>
    <property type="match status" value="1"/>
</dbReference>
<dbReference type="RefSeq" id="WP_064985712.1">
    <property type="nucleotide sequence ID" value="NZ_LZLC01000238.1"/>
</dbReference>
<dbReference type="InterPro" id="IPR009057">
    <property type="entry name" value="Homeodomain-like_sf"/>
</dbReference>
<evidence type="ECO:0000256" key="2">
    <source>
        <dbReference type="PROSITE-ProRule" id="PRU00335"/>
    </source>
</evidence>
<dbReference type="EMBL" id="LZLC01000238">
    <property type="protein sequence ID" value="OBJ36817.1"/>
    <property type="molecule type" value="Genomic_DNA"/>
</dbReference>
<evidence type="ECO:0000313" key="4">
    <source>
        <dbReference type="EMBL" id="OBJ36817.1"/>
    </source>
</evidence>
<evidence type="ECO:0000313" key="5">
    <source>
        <dbReference type="Proteomes" id="UP000093898"/>
    </source>
</evidence>
<dbReference type="Gene3D" id="1.10.357.10">
    <property type="entry name" value="Tetracycline Repressor, domain 2"/>
    <property type="match status" value="1"/>
</dbReference>
<dbReference type="GO" id="GO:0003677">
    <property type="term" value="F:DNA binding"/>
    <property type="evidence" value="ECO:0007669"/>
    <property type="project" value="UniProtKB-UniRule"/>
</dbReference>
<dbReference type="OrthoDB" id="4802216at2"/>
<name>A0A1A3GLA6_MYCMU</name>